<reference evidence="2 3" key="1">
    <citation type="journal article" date="2016" name="Nat. Commun.">
        <title>Thousands of microbial genomes shed light on interconnected biogeochemical processes in an aquifer system.</title>
        <authorList>
            <person name="Anantharaman K."/>
            <person name="Brown C.T."/>
            <person name="Hug L.A."/>
            <person name="Sharon I."/>
            <person name="Castelle C.J."/>
            <person name="Probst A.J."/>
            <person name="Thomas B.C."/>
            <person name="Singh A."/>
            <person name="Wilkins M.J."/>
            <person name="Karaoz U."/>
            <person name="Brodie E.L."/>
            <person name="Williams K.H."/>
            <person name="Hubbard S.S."/>
            <person name="Banfield J.F."/>
        </authorList>
    </citation>
    <scope>NUCLEOTIDE SEQUENCE [LARGE SCALE GENOMIC DNA]</scope>
</reference>
<dbReference type="Proteomes" id="UP000176303">
    <property type="component" value="Unassembled WGS sequence"/>
</dbReference>
<dbReference type="EMBL" id="MGDZ01000036">
    <property type="protein sequence ID" value="OGL73327.1"/>
    <property type="molecule type" value="Genomic_DNA"/>
</dbReference>
<keyword evidence="1" id="KW-1133">Transmembrane helix</keyword>
<dbReference type="STRING" id="1802391.A3D72_00440"/>
<proteinExistence type="predicted"/>
<gene>
    <name evidence="2" type="ORF">A3D72_00440</name>
</gene>
<name>A0A1F7U6I3_9BACT</name>
<accession>A0A1F7U6I3</accession>
<evidence type="ECO:0000313" key="3">
    <source>
        <dbReference type="Proteomes" id="UP000176303"/>
    </source>
</evidence>
<organism evidence="2 3">
    <name type="scientific">Candidatus Uhrbacteria bacterium RIFCSPHIGHO2_02_FULL_57_19</name>
    <dbReference type="NCBI Taxonomy" id="1802391"/>
    <lineage>
        <taxon>Bacteria</taxon>
        <taxon>Candidatus Uhriibacteriota</taxon>
    </lineage>
</organism>
<sequence>MLTGGHFSVILDLQNKKSRQGGTKTKNKNMAAVKRPRKSSKKVAVHPAWGVLAAAFPEKQDALTSLWFGTFLFLFASFMSIVPAAAWSPALDSAVEVGDAVGRGFEKVMVRMEHEFSFVVLAAETTSFPESVSGRGSPLTAEAVRKAAVYAVSYVRSNFPRSLPAPVRGGNGSPATTVHGTLVSLKTNFRLNTATLIQSYTGRPEYLQKSLFLGLRRYRRQIPLQWNARSGEPAIADAS</sequence>
<keyword evidence="1" id="KW-0812">Transmembrane</keyword>
<protein>
    <submittedName>
        <fullName evidence="2">Uncharacterized protein</fullName>
    </submittedName>
</protein>
<dbReference type="AlphaFoldDB" id="A0A1F7U6I3"/>
<evidence type="ECO:0000256" key="1">
    <source>
        <dbReference type="SAM" id="Phobius"/>
    </source>
</evidence>
<keyword evidence="1" id="KW-0472">Membrane</keyword>
<comment type="caution">
    <text evidence="2">The sequence shown here is derived from an EMBL/GenBank/DDBJ whole genome shotgun (WGS) entry which is preliminary data.</text>
</comment>
<evidence type="ECO:0000313" key="2">
    <source>
        <dbReference type="EMBL" id="OGL73327.1"/>
    </source>
</evidence>
<feature type="transmembrane region" description="Helical" evidence="1">
    <location>
        <begin position="66"/>
        <end position="87"/>
    </location>
</feature>